<keyword evidence="4" id="KW-1185">Reference proteome</keyword>
<accession>A0A9N8E5H1</accession>
<dbReference type="EMBL" id="CAICTM010000692">
    <property type="protein sequence ID" value="CAB9515077.1"/>
    <property type="molecule type" value="Genomic_DNA"/>
</dbReference>
<reference evidence="3" key="1">
    <citation type="submission" date="2020-06" db="EMBL/GenBank/DDBJ databases">
        <authorList>
            <consortium name="Plant Systems Biology data submission"/>
        </authorList>
    </citation>
    <scope>NUCLEOTIDE SEQUENCE</scope>
    <source>
        <strain evidence="3">D6</strain>
    </source>
</reference>
<evidence type="ECO:0000256" key="1">
    <source>
        <dbReference type="SAM" id="Coils"/>
    </source>
</evidence>
<evidence type="ECO:0000313" key="4">
    <source>
        <dbReference type="Proteomes" id="UP001153069"/>
    </source>
</evidence>
<dbReference type="SUPFAM" id="SSF50729">
    <property type="entry name" value="PH domain-like"/>
    <property type="match status" value="1"/>
</dbReference>
<evidence type="ECO:0008006" key="5">
    <source>
        <dbReference type="Google" id="ProtNLM"/>
    </source>
</evidence>
<gene>
    <name evidence="3" type="ORF">SEMRO_693_G188210.1</name>
</gene>
<feature type="region of interest" description="Disordered" evidence="2">
    <location>
        <begin position="93"/>
        <end position="112"/>
    </location>
</feature>
<dbReference type="Proteomes" id="UP001153069">
    <property type="component" value="Unassembled WGS sequence"/>
</dbReference>
<evidence type="ECO:0000313" key="3">
    <source>
        <dbReference type="EMBL" id="CAB9515077.1"/>
    </source>
</evidence>
<dbReference type="AlphaFoldDB" id="A0A9N8E5H1"/>
<evidence type="ECO:0000256" key="2">
    <source>
        <dbReference type="SAM" id="MobiDB-lite"/>
    </source>
</evidence>
<feature type="region of interest" description="Disordered" evidence="2">
    <location>
        <begin position="260"/>
        <end position="279"/>
    </location>
</feature>
<sequence>MDDEVFVNEYYVEYKGCWGSLTLTDQMLHFRADPPRKSTIKLSWLLLDKLQVSVTRKRLSIVTKSGKTATFTVKDRETLDNVRGDMKQFVQTAHDAKKSASAKPPQPYRRQSSITAPITRMFQGALDYYYSTSTRHISANNAKHEDPEIRQLKLKYAADIARNPQINDLDNQINQLQRQMQQVQWERRQFQRTQEAQLNQDKSHWKSQQYELQTKLDRITRIINEDEDISEDPSYYIARRAYTKAVQKASAKVAHKAAPPVLTNGNRSANGAQINAKRKTQKQILDVETNLCQIMHFSMCLQHQISVLKKNKLLVSSYLEREKLVVTSELAQDQEFQQLLDNNSDTSTTTSSHYEQWLTQQEAALEQLRELMSGHGPS</sequence>
<feature type="compositionally biased region" description="Polar residues" evidence="2">
    <location>
        <begin position="263"/>
        <end position="273"/>
    </location>
</feature>
<organism evidence="3 4">
    <name type="scientific">Seminavis robusta</name>
    <dbReference type="NCBI Taxonomy" id="568900"/>
    <lineage>
        <taxon>Eukaryota</taxon>
        <taxon>Sar</taxon>
        <taxon>Stramenopiles</taxon>
        <taxon>Ochrophyta</taxon>
        <taxon>Bacillariophyta</taxon>
        <taxon>Bacillariophyceae</taxon>
        <taxon>Bacillariophycidae</taxon>
        <taxon>Naviculales</taxon>
        <taxon>Naviculaceae</taxon>
        <taxon>Seminavis</taxon>
    </lineage>
</organism>
<feature type="coiled-coil region" evidence="1">
    <location>
        <begin position="166"/>
        <end position="193"/>
    </location>
</feature>
<proteinExistence type="predicted"/>
<name>A0A9N8E5H1_9STRA</name>
<comment type="caution">
    <text evidence="3">The sequence shown here is derived from an EMBL/GenBank/DDBJ whole genome shotgun (WGS) entry which is preliminary data.</text>
</comment>
<keyword evidence="1" id="KW-0175">Coiled coil</keyword>
<protein>
    <recommendedName>
        <fullName evidence="5">GRAM domain-containing protein</fullName>
    </recommendedName>
</protein>